<protein>
    <submittedName>
        <fullName evidence="1">Uncharacterized protein</fullName>
    </submittedName>
</protein>
<sequence>MSSWMSSPGAKNNNCHLELANIQAMVKSNFGVEASISFYYHLVKRICFSWKKLG</sequence>
<evidence type="ECO:0000313" key="2">
    <source>
        <dbReference type="Proteomes" id="UP001165960"/>
    </source>
</evidence>
<keyword evidence="2" id="KW-1185">Reference proteome</keyword>
<comment type="caution">
    <text evidence="1">The sequence shown here is derived from an EMBL/GenBank/DDBJ whole genome shotgun (WGS) entry which is preliminary data.</text>
</comment>
<gene>
    <name evidence="1" type="ORF">DSO57_1032105</name>
</gene>
<evidence type="ECO:0000313" key="1">
    <source>
        <dbReference type="EMBL" id="KAJ9068096.1"/>
    </source>
</evidence>
<reference evidence="1" key="1">
    <citation type="submission" date="2022-04" db="EMBL/GenBank/DDBJ databases">
        <title>Genome of the entomopathogenic fungus Entomophthora muscae.</title>
        <authorList>
            <person name="Elya C."/>
            <person name="Lovett B.R."/>
            <person name="Lee E."/>
            <person name="Macias A.M."/>
            <person name="Hajek A.E."/>
            <person name="De Bivort B.L."/>
            <person name="Kasson M.T."/>
            <person name="De Fine Licht H.H."/>
            <person name="Stajich J.E."/>
        </authorList>
    </citation>
    <scope>NUCLEOTIDE SEQUENCE</scope>
    <source>
        <strain evidence="1">Berkeley</strain>
    </source>
</reference>
<name>A0ACC2T0R0_9FUNG</name>
<feature type="non-terminal residue" evidence="1">
    <location>
        <position position="54"/>
    </location>
</feature>
<dbReference type="EMBL" id="QTSX02003788">
    <property type="protein sequence ID" value="KAJ9068096.1"/>
    <property type="molecule type" value="Genomic_DNA"/>
</dbReference>
<organism evidence="1 2">
    <name type="scientific">Entomophthora muscae</name>
    <dbReference type="NCBI Taxonomy" id="34485"/>
    <lineage>
        <taxon>Eukaryota</taxon>
        <taxon>Fungi</taxon>
        <taxon>Fungi incertae sedis</taxon>
        <taxon>Zoopagomycota</taxon>
        <taxon>Entomophthoromycotina</taxon>
        <taxon>Entomophthoromycetes</taxon>
        <taxon>Entomophthorales</taxon>
        <taxon>Entomophthoraceae</taxon>
        <taxon>Entomophthora</taxon>
    </lineage>
</organism>
<dbReference type="Proteomes" id="UP001165960">
    <property type="component" value="Unassembled WGS sequence"/>
</dbReference>
<proteinExistence type="predicted"/>
<accession>A0ACC2T0R0</accession>